<feature type="region of interest" description="Disordered" evidence="1">
    <location>
        <begin position="1"/>
        <end position="42"/>
    </location>
</feature>
<dbReference type="SUPFAM" id="SSF143744">
    <property type="entry name" value="GlcG-like"/>
    <property type="match status" value="1"/>
</dbReference>
<reference evidence="2" key="1">
    <citation type="submission" date="2022-06" db="EMBL/GenBank/DDBJ databases">
        <authorList>
            <person name="Ping M."/>
        </authorList>
    </citation>
    <scope>NUCLEOTIDE SEQUENCE</scope>
    <source>
        <strain evidence="2">JCM11759T</strain>
    </source>
</reference>
<gene>
    <name evidence="2" type="ORF">NE857_33280</name>
</gene>
<evidence type="ECO:0000313" key="3">
    <source>
        <dbReference type="Proteomes" id="UP001055940"/>
    </source>
</evidence>
<accession>A0ABY5D948</accession>
<dbReference type="Gene3D" id="3.30.450.150">
    <property type="entry name" value="Haem-degrading domain"/>
    <property type="match status" value="1"/>
</dbReference>
<dbReference type="Proteomes" id="UP001055940">
    <property type="component" value="Chromosome"/>
</dbReference>
<evidence type="ECO:0000256" key="1">
    <source>
        <dbReference type="SAM" id="MobiDB-lite"/>
    </source>
</evidence>
<dbReference type="EMBL" id="CP099837">
    <property type="protein sequence ID" value="USY20043.1"/>
    <property type="molecule type" value="Genomic_DNA"/>
</dbReference>
<dbReference type="InterPro" id="IPR038084">
    <property type="entry name" value="PduO/GlcC-like_sf"/>
</dbReference>
<sequence length="91" mass="9509">MPHKVPQHVRFSVSHSGRARKRIGNQRNRQRATGDGPNISDIPGALFLPGGVPLESENGPIAGIGVGGAPDGAIDEEIAMAAVEVLENYEG</sequence>
<dbReference type="RefSeq" id="WP_254419179.1">
    <property type="nucleotide sequence ID" value="NZ_BAAAJB010000002.1"/>
</dbReference>
<proteinExistence type="predicted"/>
<dbReference type="Pfam" id="PF03928">
    <property type="entry name" value="HbpS-like"/>
    <property type="match status" value="1"/>
</dbReference>
<evidence type="ECO:0000313" key="2">
    <source>
        <dbReference type="EMBL" id="USY20043.1"/>
    </source>
</evidence>
<dbReference type="InterPro" id="IPR005624">
    <property type="entry name" value="PduO/GlcC-like"/>
</dbReference>
<keyword evidence="3" id="KW-1185">Reference proteome</keyword>
<organism evidence="2 3">
    <name type="scientific">Nocardiopsis exhalans</name>
    <dbReference type="NCBI Taxonomy" id="163604"/>
    <lineage>
        <taxon>Bacteria</taxon>
        <taxon>Bacillati</taxon>
        <taxon>Actinomycetota</taxon>
        <taxon>Actinomycetes</taxon>
        <taxon>Streptosporangiales</taxon>
        <taxon>Nocardiopsidaceae</taxon>
        <taxon>Nocardiopsis</taxon>
    </lineage>
</organism>
<feature type="compositionally biased region" description="Basic residues" evidence="1">
    <location>
        <begin position="17"/>
        <end position="30"/>
    </location>
</feature>
<name>A0ABY5D948_9ACTN</name>
<protein>
    <submittedName>
        <fullName evidence="2">Heme-binding protein</fullName>
    </submittedName>
</protein>